<dbReference type="EMBL" id="KJ002054">
    <property type="protein sequence ID" value="AHJ10562.1"/>
    <property type="molecule type" value="Genomic_DNA"/>
</dbReference>
<evidence type="ECO:0000313" key="1">
    <source>
        <dbReference type="EMBL" id="AHJ10562.1"/>
    </source>
</evidence>
<protein>
    <submittedName>
        <fullName evidence="1">Uncharacterized protein</fullName>
    </submittedName>
</protein>
<dbReference type="RefSeq" id="YP_009008874.1">
    <property type="nucleotide sequence ID" value="NC_023594.2"/>
</dbReference>
<dbReference type="KEGG" id="vg:18505314"/>
<dbReference type="Proteomes" id="UP000019368">
    <property type="component" value="Segment"/>
</dbReference>
<organism evidence="1 2">
    <name type="scientific">Shewanella phage Spp001</name>
    <dbReference type="NCBI Taxonomy" id="1445859"/>
    <lineage>
        <taxon>Viruses</taxon>
        <taxon>Duplodnaviria</taxon>
        <taxon>Heunggongvirae</taxon>
        <taxon>Uroviricota</taxon>
        <taxon>Caudoviricetes</taxon>
        <taxon>Chaseviridae</taxon>
        <taxon>Nefertitivirinae</taxon>
        <taxon>Yushanvirus</taxon>
        <taxon>Yushanvirus Spp001</taxon>
    </lineage>
</organism>
<accession>W6E8G2</accession>
<evidence type="ECO:0000313" key="2">
    <source>
        <dbReference type="Proteomes" id="UP000019368"/>
    </source>
</evidence>
<reference evidence="1" key="1">
    <citation type="submission" date="2016-09" db="EMBL/GenBank/DDBJ databases">
        <title>The novel Shewanella putrefaciens-infecting bacteriophage Spp001: Ggenome sequence and lytic enzymes.</title>
        <authorList>
            <person name="Han F."/>
        </authorList>
    </citation>
    <scope>NUCLEOTIDE SEQUENCE</scope>
</reference>
<sequence>MPPEYEIKPMAMLLSTLFNGLEPEHMACVLELFDLPDNAKVIAWDDRNTKRLTPPDVSRNIDGFVYTRFYGDVNGRPTRVVQLVDDEGANLFMRLA</sequence>
<gene>
    <name evidence="1" type="ORF">Spp001_54</name>
</gene>
<dbReference type="GeneID" id="18505314"/>
<name>W6E8G2_9CAUD</name>
<keyword evidence="2" id="KW-1185">Reference proteome</keyword>
<proteinExistence type="predicted"/>